<dbReference type="Pfam" id="PF06985">
    <property type="entry name" value="HET"/>
    <property type="match status" value="1"/>
</dbReference>
<feature type="domain" description="Heterokaryon incompatibility" evidence="1">
    <location>
        <begin position="8"/>
        <end position="87"/>
    </location>
</feature>
<dbReference type="Proteomes" id="UP001446871">
    <property type="component" value="Unassembled WGS sequence"/>
</dbReference>
<sequence length="370" mass="41836">MYQDHIPTEDLPRKYIDVIQAAQQLGVQYLWIDSLCIIHDDLADWEFESSQMRKVYQHGYCNPSAASSTSSNDGLFYKRDATWVRPHVIVPGNNSEPIVATQVMDMECSWPLSGVARVFHERIKSTYLAGIWSDKLLLGLTWQRPKHLPSPRARNTEYIAPSWSWVSTNTQVNYGHSCHEYHTLADCEEVGTVPYGNDPFGRVQSGRLRLRCDAIPFQLESALGTFVQEGFRSVFVACVLDDNTTYAGDQNVYQVVAGSRYYAVPLLSYHQPYENTPCLILEPLMPAWGLYRRVGLYHLHPSYEPEVSSHRDNNHKEVAGDMPAICKEGLSLGVSLEHCRVLARMIRASQEADVPASERAADGRCLINII</sequence>
<name>A0ABR1UHL9_9PEZI</name>
<accession>A0ABR1UHL9</accession>
<evidence type="ECO:0000259" key="1">
    <source>
        <dbReference type="Pfam" id="PF06985"/>
    </source>
</evidence>
<dbReference type="PANTHER" id="PTHR33112:SF10">
    <property type="entry name" value="TOL"/>
    <property type="match status" value="1"/>
</dbReference>
<evidence type="ECO:0000313" key="2">
    <source>
        <dbReference type="EMBL" id="KAK8057575.1"/>
    </source>
</evidence>
<reference evidence="2 3" key="1">
    <citation type="submission" date="2023-01" db="EMBL/GenBank/DDBJ databases">
        <title>Analysis of 21 Apiospora genomes using comparative genomics revels a genus with tremendous synthesis potential of carbohydrate active enzymes and secondary metabolites.</title>
        <authorList>
            <person name="Sorensen T."/>
        </authorList>
    </citation>
    <scope>NUCLEOTIDE SEQUENCE [LARGE SCALE GENOMIC DNA]</scope>
    <source>
        <strain evidence="2 3">CBS 83171</strain>
    </source>
</reference>
<dbReference type="EMBL" id="JAQQWM010000007">
    <property type="protein sequence ID" value="KAK8057575.1"/>
    <property type="molecule type" value="Genomic_DNA"/>
</dbReference>
<keyword evidence="3" id="KW-1185">Reference proteome</keyword>
<evidence type="ECO:0000313" key="3">
    <source>
        <dbReference type="Proteomes" id="UP001446871"/>
    </source>
</evidence>
<dbReference type="InterPro" id="IPR010730">
    <property type="entry name" value="HET"/>
</dbReference>
<protein>
    <submittedName>
        <fullName evidence="2">Heterokaryon incompatibility protein-domain-containing protein</fullName>
    </submittedName>
</protein>
<organism evidence="2 3">
    <name type="scientific">Apiospora saccharicola</name>
    <dbReference type="NCBI Taxonomy" id="335842"/>
    <lineage>
        <taxon>Eukaryota</taxon>
        <taxon>Fungi</taxon>
        <taxon>Dikarya</taxon>
        <taxon>Ascomycota</taxon>
        <taxon>Pezizomycotina</taxon>
        <taxon>Sordariomycetes</taxon>
        <taxon>Xylariomycetidae</taxon>
        <taxon>Amphisphaeriales</taxon>
        <taxon>Apiosporaceae</taxon>
        <taxon>Apiospora</taxon>
    </lineage>
</organism>
<dbReference type="PANTHER" id="PTHR33112">
    <property type="entry name" value="DOMAIN PROTEIN, PUTATIVE-RELATED"/>
    <property type="match status" value="1"/>
</dbReference>
<comment type="caution">
    <text evidence="2">The sequence shown here is derived from an EMBL/GenBank/DDBJ whole genome shotgun (WGS) entry which is preliminary data.</text>
</comment>
<proteinExistence type="predicted"/>
<gene>
    <name evidence="2" type="ORF">PG996_011512</name>
</gene>